<feature type="domain" description="PPPDE" evidence="5">
    <location>
        <begin position="1"/>
        <end position="59"/>
    </location>
</feature>
<sequence length="146" mass="15888">MYFQEIGPRYTAETYSLMTHSCNNLSNEVAQFLAGASVPEYVLNLPKEVAYDTKLGDDNETTHQQSSDAKSKEENVVPPTVVPAGTSEEKSVASDPHVDARSKVQEETGKEFAAMMASGTLRAREAAALVTKKVMQKYGHMNAAQS</sequence>
<protein>
    <submittedName>
        <fullName evidence="6">PPPDE putative peptidase domain-containing protein</fullName>
    </submittedName>
</protein>
<evidence type="ECO:0000259" key="5">
    <source>
        <dbReference type="PROSITE" id="PS51858"/>
    </source>
</evidence>
<gene>
    <name evidence="6" type="ORF">CTI12_AA419160</name>
</gene>
<evidence type="ECO:0000256" key="2">
    <source>
        <dbReference type="ARBA" id="ARBA00022670"/>
    </source>
</evidence>
<comment type="caution">
    <text evidence="6">The sequence shown here is derived from an EMBL/GenBank/DDBJ whole genome shotgun (WGS) entry which is preliminary data.</text>
</comment>
<evidence type="ECO:0000256" key="1">
    <source>
        <dbReference type="ARBA" id="ARBA00008140"/>
    </source>
</evidence>
<comment type="similarity">
    <text evidence="1">Belongs to the DeSI family.</text>
</comment>
<dbReference type="Gene3D" id="3.90.1720.30">
    <property type="entry name" value="PPPDE domains"/>
    <property type="match status" value="1"/>
</dbReference>
<proteinExistence type="inferred from homology"/>
<evidence type="ECO:0000256" key="3">
    <source>
        <dbReference type="ARBA" id="ARBA00022801"/>
    </source>
</evidence>
<dbReference type="GO" id="GO:0008233">
    <property type="term" value="F:peptidase activity"/>
    <property type="evidence" value="ECO:0007669"/>
    <property type="project" value="UniProtKB-KW"/>
</dbReference>
<dbReference type="AlphaFoldDB" id="A0A2U1M4Q6"/>
<dbReference type="EMBL" id="PKPP01006527">
    <property type="protein sequence ID" value="PWA56225.1"/>
    <property type="molecule type" value="Genomic_DNA"/>
</dbReference>
<evidence type="ECO:0000313" key="6">
    <source>
        <dbReference type="EMBL" id="PWA56225.1"/>
    </source>
</evidence>
<dbReference type="PROSITE" id="PS51858">
    <property type="entry name" value="PPPDE"/>
    <property type="match status" value="1"/>
</dbReference>
<keyword evidence="7" id="KW-1185">Reference proteome</keyword>
<accession>A0A2U1M4Q6</accession>
<organism evidence="6 7">
    <name type="scientific">Artemisia annua</name>
    <name type="common">Sweet wormwood</name>
    <dbReference type="NCBI Taxonomy" id="35608"/>
    <lineage>
        <taxon>Eukaryota</taxon>
        <taxon>Viridiplantae</taxon>
        <taxon>Streptophyta</taxon>
        <taxon>Embryophyta</taxon>
        <taxon>Tracheophyta</taxon>
        <taxon>Spermatophyta</taxon>
        <taxon>Magnoliopsida</taxon>
        <taxon>eudicotyledons</taxon>
        <taxon>Gunneridae</taxon>
        <taxon>Pentapetalae</taxon>
        <taxon>asterids</taxon>
        <taxon>campanulids</taxon>
        <taxon>Asterales</taxon>
        <taxon>Asteraceae</taxon>
        <taxon>Asteroideae</taxon>
        <taxon>Anthemideae</taxon>
        <taxon>Artemisiinae</taxon>
        <taxon>Artemisia</taxon>
    </lineage>
</organism>
<dbReference type="InterPro" id="IPR042266">
    <property type="entry name" value="PPPDE_sf"/>
</dbReference>
<dbReference type="GO" id="GO:0006508">
    <property type="term" value="P:proteolysis"/>
    <property type="evidence" value="ECO:0007669"/>
    <property type="project" value="UniProtKB-KW"/>
</dbReference>
<feature type="compositionally biased region" description="Basic and acidic residues" evidence="4">
    <location>
        <begin position="87"/>
        <end position="107"/>
    </location>
</feature>
<keyword evidence="3" id="KW-0378">Hydrolase</keyword>
<keyword evidence="2" id="KW-0645">Protease</keyword>
<evidence type="ECO:0000313" key="7">
    <source>
        <dbReference type="Proteomes" id="UP000245207"/>
    </source>
</evidence>
<dbReference type="Pfam" id="PF05903">
    <property type="entry name" value="Peptidase_C97"/>
    <property type="match status" value="1"/>
</dbReference>
<evidence type="ECO:0000256" key="4">
    <source>
        <dbReference type="SAM" id="MobiDB-lite"/>
    </source>
</evidence>
<reference evidence="6 7" key="1">
    <citation type="journal article" date="2018" name="Mol. Plant">
        <title>The genome of Artemisia annua provides insight into the evolution of Asteraceae family and artemisinin biosynthesis.</title>
        <authorList>
            <person name="Shen Q."/>
            <person name="Zhang L."/>
            <person name="Liao Z."/>
            <person name="Wang S."/>
            <person name="Yan T."/>
            <person name="Shi P."/>
            <person name="Liu M."/>
            <person name="Fu X."/>
            <person name="Pan Q."/>
            <person name="Wang Y."/>
            <person name="Lv Z."/>
            <person name="Lu X."/>
            <person name="Zhang F."/>
            <person name="Jiang W."/>
            <person name="Ma Y."/>
            <person name="Chen M."/>
            <person name="Hao X."/>
            <person name="Li L."/>
            <person name="Tang Y."/>
            <person name="Lv G."/>
            <person name="Zhou Y."/>
            <person name="Sun X."/>
            <person name="Brodelius P.E."/>
            <person name="Rose J.K.C."/>
            <person name="Tang K."/>
        </authorList>
    </citation>
    <scope>NUCLEOTIDE SEQUENCE [LARGE SCALE GENOMIC DNA]</scope>
    <source>
        <strain evidence="7">cv. Huhao1</strain>
        <tissue evidence="6">Leaf</tissue>
    </source>
</reference>
<dbReference type="Proteomes" id="UP000245207">
    <property type="component" value="Unassembled WGS sequence"/>
</dbReference>
<feature type="region of interest" description="Disordered" evidence="4">
    <location>
        <begin position="53"/>
        <end position="107"/>
    </location>
</feature>
<dbReference type="OrthoDB" id="21221at2759"/>
<name>A0A2U1M4Q6_ARTAN</name>
<dbReference type="STRING" id="35608.A0A2U1M4Q6"/>
<dbReference type="InterPro" id="IPR008580">
    <property type="entry name" value="PPPDE_dom"/>
</dbReference>